<evidence type="ECO:0000256" key="2">
    <source>
        <dbReference type="PIRSR" id="PIRSR605754-1"/>
    </source>
</evidence>
<dbReference type="KEGG" id="xyl:ET495_03790"/>
<sequence>MQPVSRRTFALVTLVAIGAGLLLFPTASRGFATRDQSRSLASYGQAVTALPDAEQQRLLAAAHEYNARLARGDRDGGDGTGGSYRAQLAPPGGTIMAALTIPSLRLALPVLHDTGDEVPARGAAHLHGTSLPVGGRGTHAVISAHSGLAGAELFTHLDRVEVGAVFTLDVAGRRLVYEVDSIAVVEPDDDSLLHPVPDQDLVTLVTCTPTGLSTHRLLVRGHRTFADDGPHATHHLADASAEPGVAWWSATLVVSVVGAAFVGCALDRADRARARHLAGPPTERTADVTSP</sequence>
<evidence type="ECO:0000313" key="5">
    <source>
        <dbReference type="Proteomes" id="UP000291758"/>
    </source>
</evidence>
<dbReference type="Proteomes" id="UP000291758">
    <property type="component" value="Chromosome"/>
</dbReference>
<dbReference type="SUPFAM" id="SSF63817">
    <property type="entry name" value="Sortase"/>
    <property type="match status" value="1"/>
</dbReference>
<dbReference type="NCBIfam" id="TIGR01076">
    <property type="entry name" value="sortase_fam"/>
    <property type="match status" value="1"/>
</dbReference>
<accession>A0A4P6EML0</accession>
<dbReference type="OrthoDB" id="5242161at2"/>
<keyword evidence="3" id="KW-0472">Membrane</keyword>
<dbReference type="InterPro" id="IPR042002">
    <property type="entry name" value="Sortase_C"/>
</dbReference>
<keyword evidence="5" id="KW-1185">Reference proteome</keyword>
<evidence type="ECO:0000256" key="1">
    <source>
        <dbReference type="ARBA" id="ARBA00022801"/>
    </source>
</evidence>
<dbReference type="InterPro" id="IPR005754">
    <property type="entry name" value="Sortase"/>
</dbReference>
<evidence type="ECO:0000313" key="4">
    <source>
        <dbReference type="EMBL" id="QAY62519.1"/>
    </source>
</evidence>
<dbReference type="Pfam" id="PF04203">
    <property type="entry name" value="Sortase"/>
    <property type="match status" value="1"/>
</dbReference>
<keyword evidence="3" id="KW-1133">Transmembrane helix</keyword>
<dbReference type="NCBIfam" id="NF033745">
    <property type="entry name" value="class_C_sortase"/>
    <property type="match status" value="1"/>
</dbReference>
<dbReference type="InterPro" id="IPR023365">
    <property type="entry name" value="Sortase_dom-sf"/>
</dbReference>
<name>A0A4P6EML0_9MICO</name>
<reference evidence="4 5" key="1">
    <citation type="submission" date="2019-01" db="EMBL/GenBank/DDBJ databases">
        <title>Genome sequencing of strain 2JSPR-7.</title>
        <authorList>
            <person name="Heo J."/>
            <person name="Kim S.-J."/>
            <person name="Kim J.-S."/>
            <person name="Hong S.-B."/>
            <person name="Kwon S.-W."/>
        </authorList>
    </citation>
    <scope>NUCLEOTIDE SEQUENCE [LARGE SCALE GENOMIC DNA]</scope>
    <source>
        <strain evidence="4 5">2JSPR-7</strain>
    </source>
</reference>
<evidence type="ECO:0000256" key="3">
    <source>
        <dbReference type="SAM" id="Phobius"/>
    </source>
</evidence>
<feature type="active site" description="Proton donor/acceptor" evidence="2">
    <location>
        <position position="145"/>
    </location>
</feature>
<keyword evidence="1" id="KW-0378">Hydrolase</keyword>
<dbReference type="GO" id="GO:0016787">
    <property type="term" value="F:hydrolase activity"/>
    <property type="evidence" value="ECO:0007669"/>
    <property type="project" value="UniProtKB-KW"/>
</dbReference>
<keyword evidence="3" id="KW-0812">Transmembrane</keyword>
<dbReference type="CDD" id="cd05827">
    <property type="entry name" value="Sortase_C"/>
    <property type="match status" value="1"/>
</dbReference>
<dbReference type="Gene3D" id="2.40.260.10">
    <property type="entry name" value="Sortase"/>
    <property type="match status" value="1"/>
</dbReference>
<feature type="transmembrane region" description="Helical" evidence="3">
    <location>
        <begin position="245"/>
        <end position="266"/>
    </location>
</feature>
<proteinExistence type="predicted"/>
<gene>
    <name evidence="4" type="ORF">ET495_03790</name>
</gene>
<dbReference type="AlphaFoldDB" id="A0A4P6EML0"/>
<feature type="active site" description="Acyl-thioester intermediate" evidence="2">
    <location>
        <position position="207"/>
    </location>
</feature>
<dbReference type="EMBL" id="CP035495">
    <property type="protein sequence ID" value="QAY62519.1"/>
    <property type="molecule type" value="Genomic_DNA"/>
</dbReference>
<organism evidence="4 5">
    <name type="scientific">Xylanimonas allomyrinae</name>
    <dbReference type="NCBI Taxonomy" id="2509459"/>
    <lineage>
        <taxon>Bacteria</taxon>
        <taxon>Bacillati</taxon>
        <taxon>Actinomycetota</taxon>
        <taxon>Actinomycetes</taxon>
        <taxon>Micrococcales</taxon>
        <taxon>Promicromonosporaceae</taxon>
        <taxon>Xylanimonas</taxon>
    </lineage>
</organism>
<protein>
    <submittedName>
        <fullName evidence="4">Class C sortase</fullName>
    </submittedName>
</protein>